<dbReference type="Proteomes" id="UP000270094">
    <property type="component" value="Unassembled WGS sequence"/>
</dbReference>
<dbReference type="OrthoDB" id="5801533at2759"/>
<accession>A0A3P7ICC6</accession>
<keyword evidence="5" id="KW-1185">Reference proteome</keyword>
<name>A0A3P7ICC6_STRVU</name>
<feature type="compositionally biased region" description="Basic and acidic residues" evidence="2">
    <location>
        <begin position="228"/>
        <end position="240"/>
    </location>
</feature>
<dbReference type="PROSITE" id="PS51511">
    <property type="entry name" value="FIP_RBD"/>
    <property type="match status" value="1"/>
</dbReference>
<evidence type="ECO:0000259" key="3">
    <source>
        <dbReference type="PROSITE" id="PS51511"/>
    </source>
</evidence>
<evidence type="ECO:0000256" key="2">
    <source>
        <dbReference type="SAM" id="MobiDB-lite"/>
    </source>
</evidence>
<dbReference type="EMBL" id="UYYB01016493">
    <property type="protein sequence ID" value="VDM70530.1"/>
    <property type="molecule type" value="Genomic_DNA"/>
</dbReference>
<evidence type="ECO:0000256" key="1">
    <source>
        <dbReference type="SAM" id="Coils"/>
    </source>
</evidence>
<dbReference type="AlphaFoldDB" id="A0A3P7ICC6"/>
<protein>
    <recommendedName>
        <fullName evidence="3">FIP-RBD domain-containing protein</fullName>
    </recommendedName>
</protein>
<dbReference type="SUPFAM" id="SSF57997">
    <property type="entry name" value="Tropomyosin"/>
    <property type="match status" value="1"/>
</dbReference>
<gene>
    <name evidence="4" type="ORF">SVUK_LOCUS5528</name>
</gene>
<evidence type="ECO:0000313" key="4">
    <source>
        <dbReference type="EMBL" id="VDM70530.1"/>
    </source>
</evidence>
<keyword evidence="1" id="KW-0175">Coiled coil</keyword>
<reference evidence="4 5" key="1">
    <citation type="submission" date="2018-11" db="EMBL/GenBank/DDBJ databases">
        <authorList>
            <consortium name="Pathogen Informatics"/>
        </authorList>
    </citation>
    <scope>NUCLEOTIDE SEQUENCE [LARGE SCALE GENOMIC DNA]</scope>
</reference>
<evidence type="ECO:0000313" key="5">
    <source>
        <dbReference type="Proteomes" id="UP000270094"/>
    </source>
</evidence>
<feature type="domain" description="FIP-RBD" evidence="3">
    <location>
        <begin position="135"/>
        <end position="197"/>
    </location>
</feature>
<feature type="region of interest" description="Disordered" evidence="2">
    <location>
        <begin position="228"/>
        <end position="250"/>
    </location>
</feature>
<sequence>MLAEKIRAMKFVWNTCLNETHEIMEAIDETQFSLNDMEMKLIAVEKSFNDASFRLDMSVVQTSTRFFAQSDVYNKSVRAQDEQLLAQIASQKEEIGNLQAILKEAETARDSAISDLTDLRTKMSKLEKEIVQVSEERESLKIAGQSSSVEKEEMQAKLEEHKSALEHLKEDHCELRNNAEALLREVADKDATIIELKGQLAGSKQANEKLKAMILEREKDVDKLHDALEQENERKTKENSALKAELATAQ</sequence>
<proteinExistence type="predicted"/>
<feature type="non-terminal residue" evidence="4">
    <location>
        <position position="250"/>
    </location>
</feature>
<dbReference type="InterPro" id="IPR019018">
    <property type="entry name" value="Rab-bd_FIP-RBD"/>
</dbReference>
<dbReference type="Gene3D" id="1.10.287.1490">
    <property type="match status" value="1"/>
</dbReference>
<feature type="coiled-coil region" evidence="1">
    <location>
        <begin position="88"/>
        <end position="171"/>
    </location>
</feature>
<organism evidence="4 5">
    <name type="scientific">Strongylus vulgaris</name>
    <name type="common">Blood worm</name>
    <dbReference type="NCBI Taxonomy" id="40348"/>
    <lineage>
        <taxon>Eukaryota</taxon>
        <taxon>Metazoa</taxon>
        <taxon>Ecdysozoa</taxon>
        <taxon>Nematoda</taxon>
        <taxon>Chromadorea</taxon>
        <taxon>Rhabditida</taxon>
        <taxon>Rhabditina</taxon>
        <taxon>Rhabditomorpha</taxon>
        <taxon>Strongyloidea</taxon>
        <taxon>Strongylidae</taxon>
        <taxon>Strongylus</taxon>
    </lineage>
</organism>